<dbReference type="EMBL" id="AP015037">
    <property type="protein sequence ID" value="BAT83254.1"/>
    <property type="molecule type" value="Genomic_DNA"/>
</dbReference>
<keyword evidence="1" id="KW-0812">Transmembrane</keyword>
<keyword evidence="1" id="KW-0472">Membrane</keyword>
<keyword evidence="1" id="KW-1133">Transmembrane helix</keyword>
<keyword evidence="3" id="KW-1185">Reference proteome</keyword>
<evidence type="ECO:0000256" key="1">
    <source>
        <dbReference type="SAM" id="Phobius"/>
    </source>
</evidence>
<name>A0A0S3RRL4_PHAAN</name>
<gene>
    <name evidence="2" type="primary">Vigan.04G037800</name>
    <name evidence="2" type="ORF">VIGAN_04037800</name>
</gene>
<protein>
    <submittedName>
        <fullName evidence="2">Uncharacterized protein</fullName>
    </submittedName>
</protein>
<sequence length="126" mass="14134">MLRYISIFCCSCRGAGMKRAQISGVMWLLIILVQAYLSISVLAKTKDTTSVCDGSLQECLNARHRDSEFPTIAASHLARMLVESNTSNTGERGAFCPIRNNRYIDCFPLYSKPPKERCGEVYKRSC</sequence>
<feature type="transmembrane region" description="Helical" evidence="1">
    <location>
        <begin position="25"/>
        <end position="43"/>
    </location>
</feature>
<dbReference type="AlphaFoldDB" id="A0A0S3RRL4"/>
<accession>A0A0S3RRL4</accession>
<dbReference type="OrthoDB" id="1400180at2759"/>
<evidence type="ECO:0000313" key="2">
    <source>
        <dbReference type="EMBL" id="BAT83254.1"/>
    </source>
</evidence>
<reference evidence="2 3" key="1">
    <citation type="journal article" date="2015" name="Sci. Rep.">
        <title>The power of single molecule real-time sequencing technology in the de novo assembly of a eukaryotic genome.</title>
        <authorList>
            <person name="Sakai H."/>
            <person name="Naito K."/>
            <person name="Ogiso-Tanaka E."/>
            <person name="Takahashi Y."/>
            <person name="Iseki K."/>
            <person name="Muto C."/>
            <person name="Satou K."/>
            <person name="Teruya K."/>
            <person name="Shiroma A."/>
            <person name="Shimoji M."/>
            <person name="Hirano T."/>
            <person name="Itoh T."/>
            <person name="Kaga A."/>
            <person name="Tomooka N."/>
        </authorList>
    </citation>
    <scope>NUCLEOTIDE SEQUENCE [LARGE SCALE GENOMIC DNA]</scope>
    <source>
        <strain evidence="3">cv. Shumari</strain>
    </source>
</reference>
<dbReference type="Proteomes" id="UP000291084">
    <property type="component" value="Chromosome 4"/>
</dbReference>
<proteinExistence type="predicted"/>
<evidence type="ECO:0000313" key="3">
    <source>
        <dbReference type="Proteomes" id="UP000291084"/>
    </source>
</evidence>
<organism evidence="2 3">
    <name type="scientific">Vigna angularis var. angularis</name>
    <dbReference type="NCBI Taxonomy" id="157739"/>
    <lineage>
        <taxon>Eukaryota</taxon>
        <taxon>Viridiplantae</taxon>
        <taxon>Streptophyta</taxon>
        <taxon>Embryophyta</taxon>
        <taxon>Tracheophyta</taxon>
        <taxon>Spermatophyta</taxon>
        <taxon>Magnoliopsida</taxon>
        <taxon>eudicotyledons</taxon>
        <taxon>Gunneridae</taxon>
        <taxon>Pentapetalae</taxon>
        <taxon>rosids</taxon>
        <taxon>fabids</taxon>
        <taxon>Fabales</taxon>
        <taxon>Fabaceae</taxon>
        <taxon>Papilionoideae</taxon>
        <taxon>50 kb inversion clade</taxon>
        <taxon>NPAAA clade</taxon>
        <taxon>indigoferoid/millettioid clade</taxon>
        <taxon>Phaseoleae</taxon>
        <taxon>Vigna</taxon>
    </lineage>
</organism>